<proteinExistence type="predicted"/>
<dbReference type="Proteomes" id="UP000199012">
    <property type="component" value="Unassembled WGS sequence"/>
</dbReference>
<evidence type="ECO:0000256" key="2">
    <source>
        <dbReference type="SAM" id="Phobius"/>
    </source>
</evidence>
<dbReference type="RefSeq" id="WP_239079039.1">
    <property type="nucleotide sequence ID" value="NZ_BONM01000036.1"/>
</dbReference>
<dbReference type="AlphaFoldDB" id="A0A1I0ZWW6"/>
<feature type="compositionally biased region" description="Basic and acidic residues" evidence="1">
    <location>
        <begin position="21"/>
        <end position="31"/>
    </location>
</feature>
<evidence type="ECO:0000313" key="3">
    <source>
        <dbReference type="EMBL" id="SFB29566.1"/>
    </source>
</evidence>
<reference evidence="3 4" key="1">
    <citation type="submission" date="2016-10" db="EMBL/GenBank/DDBJ databases">
        <authorList>
            <person name="de Groot N.N."/>
        </authorList>
    </citation>
    <scope>NUCLEOTIDE SEQUENCE [LARGE SCALE GENOMIC DNA]</scope>
    <source>
        <strain evidence="3 4">CGMCC 4.6945</strain>
    </source>
</reference>
<feature type="transmembrane region" description="Helical" evidence="2">
    <location>
        <begin position="145"/>
        <end position="164"/>
    </location>
</feature>
<organism evidence="3 4">
    <name type="scientific">Cellulomonas marina</name>
    <dbReference type="NCBI Taxonomy" id="988821"/>
    <lineage>
        <taxon>Bacteria</taxon>
        <taxon>Bacillati</taxon>
        <taxon>Actinomycetota</taxon>
        <taxon>Actinomycetes</taxon>
        <taxon>Micrococcales</taxon>
        <taxon>Cellulomonadaceae</taxon>
        <taxon>Cellulomonas</taxon>
    </lineage>
</organism>
<feature type="region of interest" description="Disordered" evidence="1">
    <location>
        <begin position="1"/>
        <end position="31"/>
    </location>
</feature>
<dbReference type="InterPro" id="IPR046291">
    <property type="entry name" value="DUF6328"/>
</dbReference>
<feature type="compositionally biased region" description="Low complexity" evidence="1">
    <location>
        <begin position="1"/>
        <end position="20"/>
    </location>
</feature>
<evidence type="ECO:0000313" key="4">
    <source>
        <dbReference type="Proteomes" id="UP000199012"/>
    </source>
</evidence>
<evidence type="ECO:0000256" key="1">
    <source>
        <dbReference type="SAM" id="MobiDB-lite"/>
    </source>
</evidence>
<feature type="transmembrane region" description="Helical" evidence="2">
    <location>
        <begin position="117"/>
        <end position="139"/>
    </location>
</feature>
<keyword evidence="2" id="KW-0812">Transmembrane</keyword>
<gene>
    <name evidence="3" type="ORF">SAMN05421867_11316</name>
</gene>
<name>A0A1I0ZWW6_9CELL</name>
<keyword evidence="4" id="KW-1185">Reference proteome</keyword>
<accession>A0A1I0ZWW6</accession>
<keyword evidence="2" id="KW-0472">Membrane</keyword>
<feature type="transmembrane region" description="Helical" evidence="2">
    <location>
        <begin position="76"/>
        <end position="97"/>
    </location>
</feature>
<dbReference type="EMBL" id="FOKA01000013">
    <property type="protein sequence ID" value="SFB29566.1"/>
    <property type="molecule type" value="Genomic_DNA"/>
</dbReference>
<protein>
    <recommendedName>
        <fullName evidence="5">Sodium:proton antiporter</fullName>
    </recommendedName>
</protein>
<keyword evidence="2" id="KW-1133">Transmembrane helix</keyword>
<dbReference type="Pfam" id="PF19853">
    <property type="entry name" value="DUF6328"/>
    <property type="match status" value="1"/>
</dbReference>
<sequence length="181" mass="19819">MTHVAPTPADPQAVDAPAAGPRDRDETPTERADRNWNELLQELRVVQTGAQILVGFLLTIPFQSRFADLDTQERTTYLTLLVLATVATTLIVAPVSLHRALFRRGRKPQLVTSADRLARTGLVVLAAVLAGVPLFLFDVVVSRTAGYVVGGAVAVLLLLVWWLLPQVLIQRAERSRPSDPR</sequence>
<evidence type="ECO:0008006" key="5">
    <source>
        <dbReference type="Google" id="ProtNLM"/>
    </source>
</evidence>